<dbReference type="SUPFAM" id="SSF46689">
    <property type="entry name" value="Homeodomain-like"/>
    <property type="match status" value="1"/>
</dbReference>
<dbReference type="InterPro" id="IPR009057">
    <property type="entry name" value="Homeodomain-like_sf"/>
</dbReference>
<sequence length="203" mass="22619">MMLQSKGRTRARTWTSTSATKEKVLDAAVEVFGERGFTAATMAEIVERSGVSVGSIYHHFGGKSEVFNAIWEDFVALLRGRVDEVVQAARQGGEVDGFELFVLGTREYLWLIWENRVQARVIAMGDTPPGFDAQRRRASRVGGDSEIAILGLGPTRRERLFGDFLIAMRNETTIALFGTETEHEAEALIAETEKYFRRLAADV</sequence>
<dbReference type="AlphaFoldDB" id="A0AA46X0P1"/>
<dbReference type="Pfam" id="PF00440">
    <property type="entry name" value="TetR_N"/>
    <property type="match status" value="1"/>
</dbReference>
<keyword evidence="6" id="KW-0614">Plasmid</keyword>
<protein>
    <submittedName>
        <fullName evidence="6">TetR/AcrR family transcriptional regulator</fullName>
    </submittedName>
</protein>
<dbReference type="GO" id="GO:0003700">
    <property type="term" value="F:DNA-binding transcription factor activity"/>
    <property type="evidence" value="ECO:0007669"/>
    <property type="project" value="TreeGrafter"/>
</dbReference>
<evidence type="ECO:0000313" key="6">
    <source>
        <dbReference type="EMBL" id="UZF47955.1"/>
    </source>
</evidence>
<dbReference type="PANTHER" id="PTHR30055:SF234">
    <property type="entry name" value="HTH-TYPE TRANSCRIPTIONAL REGULATOR BETI"/>
    <property type="match status" value="1"/>
</dbReference>
<dbReference type="Proteomes" id="UP001162740">
    <property type="component" value="Plasmid pGD02.2.1"/>
</dbReference>
<evidence type="ECO:0000256" key="3">
    <source>
        <dbReference type="ARBA" id="ARBA00023163"/>
    </source>
</evidence>
<reference evidence="6 7" key="1">
    <citation type="journal article" date="2021" name="Front. Microbiol.">
        <title>Bacterial Transformation of Aromatic Monomers in Softwood Black Liquor.</title>
        <authorList>
            <person name="Navas L.E."/>
            <person name="Dexter G."/>
            <person name="Liu J."/>
            <person name="Levy-Booth D."/>
            <person name="Cho M."/>
            <person name="Jang S.K."/>
            <person name="Mansfield S.D."/>
            <person name="Renneckar S."/>
            <person name="Mohn W.W."/>
            <person name="Eltis L.D."/>
        </authorList>
    </citation>
    <scope>NUCLEOTIDE SEQUENCE [LARGE SCALE GENOMIC DNA]</scope>
    <source>
        <strain evidence="6 7">GD02</strain>
    </source>
</reference>
<geneLocation type="plasmid" evidence="6 7">
    <name>pGD02.2.1</name>
</geneLocation>
<dbReference type="InterPro" id="IPR023772">
    <property type="entry name" value="DNA-bd_HTH_TetR-type_CS"/>
</dbReference>
<organism evidence="6 7">
    <name type="scientific">Rhodococcus rhodochrous</name>
    <dbReference type="NCBI Taxonomy" id="1829"/>
    <lineage>
        <taxon>Bacteria</taxon>
        <taxon>Bacillati</taxon>
        <taxon>Actinomycetota</taxon>
        <taxon>Actinomycetes</taxon>
        <taxon>Mycobacteriales</taxon>
        <taxon>Nocardiaceae</taxon>
        <taxon>Rhodococcus</taxon>
    </lineage>
</organism>
<keyword evidence="1" id="KW-0805">Transcription regulation</keyword>
<evidence type="ECO:0000313" key="7">
    <source>
        <dbReference type="Proteomes" id="UP001162740"/>
    </source>
</evidence>
<dbReference type="PROSITE" id="PS01081">
    <property type="entry name" value="HTH_TETR_1"/>
    <property type="match status" value="1"/>
</dbReference>
<keyword evidence="3" id="KW-0804">Transcription</keyword>
<evidence type="ECO:0000256" key="4">
    <source>
        <dbReference type="PROSITE-ProRule" id="PRU00335"/>
    </source>
</evidence>
<dbReference type="PROSITE" id="PS50977">
    <property type="entry name" value="HTH_TETR_2"/>
    <property type="match status" value="1"/>
</dbReference>
<evidence type="ECO:0000256" key="1">
    <source>
        <dbReference type="ARBA" id="ARBA00023015"/>
    </source>
</evidence>
<evidence type="ECO:0000256" key="2">
    <source>
        <dbReference type="ARBA" id="ARBA00023125"/>
    </source>
</evidence>
<name>A0AA46X0P1_RHORH</name>
<keyword evidence="2 4" id="KW-0238">DNA-binding</keyword>
<dbReference type="Gene3D" id="1.10.357.10">
    <property type="entry name" value="Tetracycline Repressor, domain 2"/>
    <property type="match status" value="1"/>
</dbReference>
<dbReference type="GO" id="GO:0000976">
    <property type="term" value="F:transcription cis-regulatory region binding"/>
    <property type="evidence" value="ECO:0007669"/>
    <property type="project" value="TreeGrafter"/>
</dbReference>
<feature type="DNA-binding region" description="H-T-H motif" evidence="4">
    <location>
        <begin position="41"/>
        <end position="60"/>
    </location>
</feature>
<dbReference type="InterPro" id="IPR050109">
    <property type="entry name" value="HTH-type_TetR-like_transc_reg"/>
</dbReference>
<proteinExistence type="predicted"/>
<dbReference type="PRINTS" id="PR00455">
    <property type="entry name" value="HTHTETR"/>
</dbReference>
<dbReference type="PANTHER" id="PTHR30055">
    <property type="entry name" value="HTH-TYPE TRANSCRIPTIONAL REGULATOR RUTR"/>
    <property type="match status" value="1"/>
</dbReference>
<evidence type="ECO:0000259" key="5">
    <source>
        <dbReference type="PROSITE" id="PS50977"/>
    </source>
</evidence>
<feature type="domain" description="HTH tetR-type" evidence="5">
    <location>
        <begin position="18"/>
        <end position="78"/>
    </location>
</feature>
<dbReference type="EMBL" id="CP083975">
    <property type="protein sequence ID" value="UZF47955.1"/>
    <property type="molecule type" value="Genomic_DNA"/>
</dbReference>
<dbReference type="RefSeq" id="WP_085470508.1">
    <property type="nucleotide sequence ID" value="NZ_CP083975.1"/>
</dbReference>
<accession>A0AA46X0P1</accession>
<dbReference type="InterPro" id="IPR001647">
    <property type="entry name" value="HTH_TetR"/>
</dbReference>
<gene>
    <name evidence="6" type="ORF">KUM34_026455</name>
</gene>